<dbReference type="Proteomes" id="UP000467841">
    <property type="component" value="Unassembled WGS sequence"/>
</dbReference>
<gene>
    <name evidence="2" type="ORF">MERR_LOCUS9430</name>
</gene>
<dbReference type="OrthoDB" id="777403at2759"/>
<dbReference type="AlphaFoldDB" id="A0A6D2I7S8"/>
<dbReference type="EMBL" id="CACVBM020000666">
    <property type="protein sequence ID" value="CAA7022195.1"/>
    <property type="molecule type" value="Genomic_DNA"/>
</dbReference>
<feature type="transmembrane region" description="Helical" evidence="1">
    <location>
        <begin position="71"/>
        <end position="89"/>
    </location>
</feature>
<evidence type="ECO:0000313" key="2">
    <source>
        <dbReference type="EMBL" id="CAA7022195.1"/>
    </source>
</evidence>
<comment type="caution">
    <text evidence="2">The sequence shown here is derived from an EMBL/GenBank/DDBJ whole genome shotgun (WGS) entry which is preliminary data.</text>
</comment>
<proteinExistence type="predicted"/>
<feature type="transmembrane region" description="Helical" evidence="1">
    <location>
        <begin position="30"/>
        <end position="51"/>
    </location>
</feature>
<keyword evidence="1" id="KW-0472">Membrane</keyword>
<protein>
    <submittedName>
        <fullName evidence="2">Uncharacterized protein</fullName>
    </submittedName>
</protein>
<dbReference type="PANTHER" id="PTHR33133">
    <property type="entry name" value="OS08G0107100 PROTEIN-RELATED"/>
    <property type="match status" value="1"/>
</dbReference>
<dbReference type="PANTHER" id="PTHR33133:SF1">
    <property type="entry name" value="EXPRESSED PROTEIN-RELATED"/>
    <property type="match status" value="1"/>
</dbReference>
<keyword evidence="3" id="KW-1185">Reference proteome</keyword>
<organism evidence="2 3">
    <name type="scientific">Microthlaspi erraticum</name>
    <dbReference type="NCBI Taxonomy" id="1685480"/>
    <lineage>
        <taxon>Eukaryota</taxon>
        <taxon>Viridiplantae</taxon>
        <taxon>Streptophyta</taxon>
        <taxon>Embryophyta</taxon>
        <taxon>Tracheophyta</taxon>
        <taxon>Spermatophyta</taxon>
        <taxon>Magnoliopsida</taxon>
        <taxon>eudicotyledons</taxon>
        <taxon>Gunneridae</taxon>
        <taxon>Pentapetalae</taxon>
        <taxon>rosids</taxon>
        <taxon>malvids</taxon>
        <taxon>Brassicales</taxon>
        <taxon>Brassicaceae</taxon>
        <taxon>Coluteocarpeae</taxon>
        <taxon>Microthlaspi</taxon>
    </lineage>
</organism>
<feature type="transmembrane region" description="Helical" evidence="1">
    <location>
        <begin position="166"/>
        <end position="183"/>
    </location>
</feature>
<evidence type="ECO:0000256" key="1">
    <source>
        <dbReference type="SAM" id="Phobius"/>
    </source>
</evidence>
<name>A0A6D2I7S8_9BRAS</name>
<reference evidence="2" key="1">
    <citation type="submission" date="2020-01" db="EMBL/GenBank/DDBJ databases">
        <authorList>
            <person name="Mishra B."/>
        </authorList>
    </citation>
    <scope>NUCLEOTIDE SEQUENCE [LARGE SCALE GENOMIC DNA]</scope>
</reference>
<evidence type="ECO:0000313" key="3">
    <source>
        <dbReference type="Proteomes" id="UP000467841"/>
    </source>
</evidence>
<keyword evidence="1" id="KW-0812">Transmembrane</keyword>
<accession>A0A6D2I7S8</accession>
<sequence>MGLFSFSDVLKDVSGMLNESRKLSLKNKKLMFSVLVFPLLLNGLVYLYNVFPTKPERSTPPQLDVSSCISMIVWTIPFITDLVSVLLIVHASAHAHKRENINIKHIPVLTLKSLKRPLITSLYIDLVLVGFSFLFVIIFSPLFLYSPSFKSLFAKPGPFRFLLLPIPSYLGIVWDLSMVISILEETHGIHALGKARKIAKGMRPKTLPLEHILPLTVLGFI</sequence>
<feature type="transmembrane region" description="Helical" evidence="1">
    <location>
        <begin position="122"/>
        <end position="146"/>
    </location>
</feature>
<keyword evidence="1" id="KW-1133">Transmembrane helix</keyword>